<dbReference type="EMBL" id="MU167257">
    <property type="protein sequence ID" value="KAG0146716.1"/>
    <property type="molecule type" value="Genomic_DNA"/>
</dbReference>
<gene>
    <name evidence="1" type="ORF">CROQUDRAFT_44043</name>
</gene>
<keyword evidence="2" id="KW-1185">Reference proteome</keyword>
<evidence type="ECO:0000313" key="1">
    <source>
        <dbReference type="EMBL" id="KAG0146716.1"/>
    </source>
</evidence>
<comment type="caution">
    <text evidence="1">The sequence shown here is derived from an EMBL/GenBank/DDBJ whole genome shotgun (WGS) entry which is preliminary data.</text>
</comment>
<proteinExistence type="predicted"/>
<reference evidence="1" key="1">
    <citation type="submission" date="2013-11" db="EMBL/GenBank/DDBJ databases">
        <title>Genome sequence of the fusiform rust pathogen reveals effectors for host alternation and coevolution with pine.</title>
        <authorList>
            <consortium name="DOE Joint Genome Institute"/>
            <person name="Smith K."/>
            <person name="Pendleton A."/>
            <person name="Kubisiak T."/>
            <person name="Anderson C."/>
            <person name="Salamov A."/>
            <person name="Aerts A."/>
            <person name="Riley R."/>
            <person name="Clum A."/>
            <person name="Lindquist E."/>
            <person name="Ence D."/>
            <person name="Campbell M."/>
            <person name="Kronenberg Z."/>
            <person name="Feau N."/>
            <person name="Dhillon B."/>
            <person name="Hamelin R."/>
            <person name="Burleigh J."/>
            <person name="Smith J."/>
            <person name="Yandell M."/>
            <person name="Nelson C."/>
            <person name="Grigoriev I."/>
            <person name="Davis J."/>
        </authorList>
    </citation>
    <scope>NUCLEOTIDE SEQUENCE</scope>
    <source>
        <strain evidence="1">G11</strain>
    </source>
</reference>
<name>A0A9P6NNH6_9BASI</name>
<evidence type="ECO:0000313" key="2">
    <source>
        <dbReference type="Proteomes" id="UP000886653"/>
    </source>
</evidence>
<dbReference type="Proteomes" id="UP000886653">
    <property type="component" value="Unassembled WGS sequence"/>
</dbReference>
<protein>
    <submittedName>
        <fullName evidence="1">Uncharacterized protein</fullName>
    </submittedName>
</protein>
<organism evidence="1 2">
    <name type="scientific">Cronartium quercuum f. sp. fusiforme G11</name>
    <dbReference type="NCBI Taxonomy" id="708437"/>
    <lineage>
        <taxon>Eukaryota</taxon>
        <taxon>Fungi</taxon>
        <taxon>Dikarya</taxon>
        <taxon>Basidiomycota</taxon>
        <taxon>Pucciniomycotina</taxon>
        <taxon>Pucciniomycetes</taxon>
        <taxon>Pucciniales</taxon>
        <taxon>Coleosporiaceae</taxon>
        <taxon>Cronartium</taxon>
    </lineage>
</organism>
<sequence>MQHLPATSAPSSIALANVALSGINDTKKIRLFNEALAACTVSNTCDSDMAVVAANIAVTQAINNNSSLPIVELSTVYNMIASDLATRKEDMFIDSTTNRDILNSKHHFKNLHPIEPIHI</sequence>
<accession>A0A9P6NNH6</accession>
<dbReference type="AlphaFoldDB" id="A0A9P6NNH6"/>